<dbReference type="Proteomes" id="UP000178272">
    <property type="component" value="Unassembled WGS sequence"/>
</dbReference>
<dbReference type="EMBL" id="MHCA01000054">
    <property type="protein sequence ID" value="OGY10466.1"/>
    <property type="molecule type" value="Genomic_DNA"/>
</dbReference>
<dbReference type="Gene3D" id="3.40.50.300">
    <property type="entry name" value="P-loop containing nucleotide triphosphate hydrolases"/>
    <property type="match status" value="1"/>
</dbReference>
<protein>
    <recommendedName>
        <fullName evidence="1">NadR/Ttd14 AAA domain-containing protein</fullName>
    </recommendedName>
</protein>
<comment type="caution">
    <text evidence="2">The sequence shown here is derived from an EMBL/GenBank/DDBJ whole genome shotgun (WGS) entry which is preliminary data.</text>
</comment>
<proteinExistence type="predicted"/>
<dbReference type="AlphaFoldDB" id="A0A1G1V517"/>
<evidence type="ECO:0000313" key="2">
    <source>
        <dbReference type="EMBL" id="OGY10466.1"/>
    </source>
</evidence>
<gene>
    <name evidence="2" type="ORF">A3F61_03970</name>
</gene>
<evidence type="ECO:0000313" key="3">
    <source>
        <dbReference type="Proteomes" id="UP000178272"/>
    </source>
</evidence>
<evidence type="ECO:0000259" key="1">
    <source>
        <dbReference type="Pfam" id="PF13521"/>
    </source>
</evidence>
<dbReference type="InterPro" id="IPR027417">
    <property type="entry name" value="P-loop_NTPase"/>
</dbReference>
<organism evidence="2 3">
    <name type="scientific">Candidatus Blackburnbacteria bacterium RIFCSPHIGHO2_12_FULL_41_13b</name>
    <dbReference type="NCBI Taxonomy" id="1797517"/>
    <lineage>
        <taxon>Bacteria</taxon>
        <taxon>Candidatus Blackburniibacteriota</taxon>
    </lineage>
</organism>
<dbReference type="Pfam" id="PF13521">
    <property type="entry name" value="AAA_28"/>
    <property type="match status" value="1"/>
</dbReference>
<accession>A0A1G1V517</accession>
<sequence length="180" mass="20464">MKERIKIAFVGTSCVGKTTLIEAYIGRKVPGLVVVNEAAREYFIRNPHVTDRFAVQAQGEVQALALKNEQSAHDSEATKIVCDRSVLDAVAYVRSQGDIAGSRQLLERVRLWVQTYHRFLLLNPVDVPYQTDSVRQEGEEVRLGFHRAFLEMFDDAGIQYELLSGTLEERVKRTDRLLEL</sequence>
<dbReference type="STRING" id="1797517.A3F61_03970"/>
<dbReference type="SUPFAM" id="SSF52540">
    <property type="entry name" value="P-loop containing nucleoside triphosphate hydrolases"/>
    <property type="match status" value="1"/>
</dbReference>
<name>A0A1G1V517_9BACT</name>
<dbReference type="InterPro" id="IPR038727">
    <property type="entry name" value="NadR/Ttd14_AAA_dom"/>
</dbReference>
<reference evidence="2 3" key="1">
    <citation type="journal article" date="2016" name="Nat. Commun.">
        <title>Thousands of microbial genomes shed light on interconnected biogeochemical processes in an aquifer system.</title>
        <authorList>
            <person name="Anantharaman K."/>
            <person name="Brown C.T."/>
            <person name="Hug L.A."/>
            <person name="Sharon I."/>
            <person name="Castelle C.J."/>
            <person name="Probst A.J."/>
            <person name="Thomas B.C."/>
            <person name="Singh A."/>
            <person name="Wilkins M.J."/>
            <person name="Karaoz U."/>
            <person name="Brodie E.L."/>
            <person name="Williams K.H."/>
            <person name="Hubbard S.S."/>
            <person name="Banfield J.F."/>
        </authorList>
    </citation>
    <scope>NUCLEOTIDE SEQUENCE [LARGE SCALE GENOMIC DNA]</scope>
</reference>
<feature type="domain" description="NadR/Ttd14 AAA" evidence="1">
    <location>
        <begin position="6"/>
        <end position="170"/>
    </location>
</feature>